<sequence>MRIGITSKLFVAISAACILVAVTMGLAVRWSFEQGFLGYLQRQSQSHSLRLQQELEAAWAKHRSWDFIKDPVTAAAAIPEAIDTGVPPPGPSGPPDMNAPHDGPPPDGAPGGNSG</sequence>
<keyword evidence="2" id="KW-0808">Transferase</keyword>
<name>A0A4R0XLJ1_9BURK</name>
<keyword evidence="2" id="KW-0418">Kinase</keyword>
<evidence type="ECO:0000313" key="2">
    <source>
        <dbReference type="EMBL" id="TCG08307.1"/>
    </source>
</evidence>
<accession>A0A4R0XLJ1</accession>
<evidence type="ECO:0000256" key="1">
    <source>
        <dbReference type="SAM" id="MobiDB-lite"/>
    </source>
</evidence>
<dbReference type="AlphaFoldDB" id="A0A4R0XLJ1"/>
<organism evidence="2 3">
    <name type="scientific">Paraburkholderia steynii</name>
    <dbReference type="NCBI Taxonomy" id="1245441"/>
    <lineage>
        <taxon>Bacteria</taxon>
        <taxon>Pseudomonadati</taxon>
        <taxon>Pseudomonadota</taxon>
        <taxon>Betaproteobacteria</taxon>
        <taxon>Burkholderiales</taxon>
        <taxon>Burkholderiaceae</taxon>
        <taxon>Paraburkholderia</taxon>
    </lineage>
</organism>
<proteinExistence type="predicted"/>
<feature type="non-terminal residue" evidence="2">
    <location>
        <position position="115"/>
    </location>
</feature>
<dbReference type="GO" id="GO:0016301">
    <property type="term" value="F:kinase activity"/>
    <property type="evidence" value="ECO:0007669"/>
    <property type="project" value="UniProtKB-KW"/>
</dbReference>
<dbReference type="Proteomes" id="UP000294200">
    <property type="component" value="Unassembled WGS sequence"/>
</dbReference>
<protein>
    <submittedName>
        <fullName evidence="2">Two-component sensor histidine kinase</fullName>
    </submittedName>
</protein>
<comment type="caution">
    <text evidence="2">The sequence shown here is derived from an EMBL/GenBank/DDBJ whole genome shotgun (WGS) entry which is preliminary data.</text>
</comment>
<dbReference type="EMBL" id="MWML01000037">
    <property type="protein sequence ID" value="TCG08307.1"/>
    <property type="molecule type" value="Genomic_DNA"/>
</dbReference>
<feature type="region of interest" description="Disordered" evidence="1">
    <location>
        <begin position="80"/>
        <end position="115"/>
    </location>
</feature>
<keyword evidence="3" id="KW-1185">Reference proteome</keyword>
<gene>
    <name evidence="2" type="ORF">BZM27_12805</name>
</gene>
<reference evidence="2 3" key="1">
    <citation type="submission" date="2017-02" db="EMBL/GenBank/DDBJ databases">
        <title>Paraburkholderia sophoroidis sp. nov. and Paraburkholderia steynii sp. nov. rhizobial symbionts of the fynbos legume Hypocalyptus sophoroides.</title>
        <authorList>
            <person name="Steenkamp E.T."/>
            <person name="Beukes C.W."/>
            <person name="Van Zyl E."/>
            <person name="Avontuur J."/>
            <person name="Chan W.Y."/>
            <person name="Hassen A."/>
            <person name="Palmer M."/>
            <person name="Mthombeni L."/>
            <person name="Phalane F."/>
            <person name="Sereme K."/>
            <person name="Venter S.N."/>
        </authorList>
    </citation>
    <scope>NUCLEOTIDE SEQUENCE [LARGE SCALE GENOMIC DNA]</scope>
    <source>
        <strain evidence="2 3">HC1.1ba</strain>
    </source>
</reference>
<evidence type="ECO:0000313" key="3">
    <source>
        <dbReference type="Proteomes" id="UP000294200"/>
    </source>
</evidence>